<dbReference type="AlphaFoldDB" id="A0A0C9XYJ8"/>
<reference evidence="1 2" key="1">
    <citation type="submission" date="2014-04" db="EMBL/GenBank/DDBJ databases">
        <authorList>
            <consortium name="DOE Joint Genome Institute"/>
            <person name="Kuo A."/>
            <person name="Kohler A."/>
            <person name="Nagy L.G."/>
            <person name="Floudas D."/>
            <person name="Copeland A."/>
            <person name="Barry K.W."/>
            <person name="Cichocki N."/>
            <person name="Veneault-Fourrey C."/>
            <person name="LaButti K."/>
            <person name="Lindquist E.A."/>
            <person name="Lipzen A."/>
            <person name="Lundell T."/>
            <person name="Morin E."/>
            <person name="Murat C."/>
            <person name="Sun H."/>
            <person name="Tunlid A."/>
            <person name="Henrissat B."/>
            <person name="Grigoriev I.V."/>
            <person name="Hibbett D.S."/>
            <person name="Martin F."/>
            <person name="Nordberg H.P."/>
            <person name="Cantor M.N."/>
            <person name="Hua S.X."/>
        </authorList>
    </citation>
    <scope>NUCLEOTIDE SEQUENCE [LARGE SCALE GENOMIC DNA]</scope>
    <source>
        <strain evidence="1 2">LaAM-08-1</strain>
    </source>
</reference>
<evidence type="ECO:0008006" key="3">
    <source>
        <dbReference type="Google" id="ProtNLM"/>
    </source>
</evidence>
<evidence type="ECO:0000313" key="1">
    <source>
        <dbReference type="EMBL" id="KIK02792.1"/>
    </source>
</evidence>
<sequence>MIADSNTHARNASALLTGRNLATLKKELTLKLRPKYLRHNIWEDDDYFSKSSAGWSETAKPLPQIPEAELANPVVPKTIAENPHLFDIVTPINVDCFEKLLLSHPNQSFVKSVCRGLREGFWPWADTHIDEYPDSLDLSFPIPDDIDEAQFLHDQRDHEIFKGRFSEAFGDKLLPGMYCMPIFAIPKPHSTDLQMVTHQSAGTHSLNSMIPHDDIVGYPLDNLRHLGEFLLSMHRHNPDTPRVLFKSDVAEAYRLLPVHPYWQIKQVNCIDGLLHVDRNSAFGGRASGCNWISFMSLVSWITKKKRNIELLATYSDDSFGPEDANNITWYQPY</sequence>
<dbReference type="HOGENOM" id="CLU_006058_2_0_1"/>
<organism evidence="1 2">
    <name type="scientific">Laccaria amethystina LaAM-08-1</name>
    <dbReference type="NCBI Taxonomy" id="1095629"/>
    <lineage>
        <taxon>Eukaryota</taxon>
        <taxon>Fungi</taxon>
        <taxon>Dikarya</taxon>
        <taxon>Basidiomycota</taxon>
        <taxon>Agaricomycotina</taxon>
        <taxon>Agaricomycetes</taxon>
        <taxon>Agaricomycetidae</taxon>
        <taxon>Agaricales</taxon>
        <taxon>Agaricineae</taxon>
        <taxon>Hydnangiaceae</taxon>
        <taxon>Laccaria</taxon>
    </lineage>
</organism>
<keyword evidence="2" id="KW-1185">Reference proteome</keyword>
<dbReference type="STRING" id="1095629.A0A0C9XYJ8"/>
<evidence type="ECO:0000313" key="2">
    <source>
        <dbReference type="Proteomes" id="UP000054477"/>
    </source>
</evidence>
<dbReference type="EMBL" id="KN838587">
    <property type="protein sequence ID" value="KIK02792.1"/>
    <property type="molecule type" value="Genomic_DNA"/>
</dbReference>
<reference evidence="2" key="2">
    <citation type="submission" date="2015-01" db="EMBL/GenBank/DDBJ databases">
        <title>Evolutionary Origins and Diversification of the Mycorrhizal Mutualists.</title>
        <authorList>
            <consortium name="DOE Joint Genome Institute"/>
            <consortium name="Mycorrhizal Genomics Consortium"/>
            <person name="Kohler A."/>
            <person name="Kuo A."/>
            <person name="Nagy L.G."/>
            <person name="Floudas D."/>
            <person name="Copeland A."/>
            <person name="Barry K.W."/>
            <person name="Cichocki N."/>
            <person name="Veneault-Fourrey C."/>
            <person name="LaButti K."/>
            <person name="Lindquist E.A."/>
            <person name="Lipzen A."/>
            <person name="Lundell T."/>
            <person name="Morin E."/>
            <person name="Murat C."/>
            <person name="Riley R."/>
            <person name="Ohm R."/>
            <person name="Sun H."/>
            <person name="Tunlid A."/>
            <person name="Henrissat B."/>
            <person name="Grigoriev I.V."/>
            <person name="Hibbett D.S."/>
            <person name="Martin F."/>
        </authorList>
    </citation>
    <scope>NUCLEOTIDE SEQUENCE [LARGE SCALE GENOMIC DNA]</scope>
    <source>
        <strain evidence="2">LaAM-08-1</strain>
    </source>
</reference>
<gene>
    <name evidence="1" type="ORF">K443DRAFT_96220</name>
</gene>
<accession>A0A0C9XYJ8</accession>
<name>A0A0C9XYJ8_9AGAR</name>
<dbReference type="Proteomes" id="UP000054477">
    <property type="component" value="Unassembled WGS sequence"/>
</dbReference>
<proteinExistence type="predicted"/>
<dbReference type="OrthoDB" id="3254233at2759"/>
<protein>
    <recommendedName>
        <fullName evidence="3">Reverse transcriptase domain-containing protein</fullName>
    </recommendedName>
</protein>